<gene>
    <name evidence="3" type="ORF">BGZ65_004400</name>
</gene>
<evidence type="ECO:0000313" key="4">
    <source>
        <dbReference type="Proteomes" id="UP000749646"/>
    </source>
</evidence>
<feature type="compositionally biased region" description="Polar residues" evidence="1">
    <location>
        <begin position="248"/>
        <end position="259"/>
    </location>
</feature>
<feature type="chain" id="PRO_5040233221" evidence="2">
    <location>
        <begin position="31"/>
        <end position="280"/>
    </location>
</feature>
<dbReference type="OrthoDB" id="2447608at2759"/>
<name>A0A9P6J0H1_9FUNG</name>
<protein>
    <submittedName>
        <fullName evidence="3">Uncharacterized protein</fullName>
    </submittedName>
</protein>
<organism evidence="3 4">
    <name type="scientific">Modicella reniformis</name>
    <dbReference type="NCBI Taxonomy" id="1440133"/>
    <lineage>
        <taxon>Eukaryota</taxon>
        <taxon>Fungi</taxon>
        <taxon>Fungi incertae sedis</taxon>
        <taxon>Mucoromycota</taxon>
        <taxon>Mortierellomycotina</taxon>
        <taxon>Mortierellomycetes</taxon>
        <taxon>Mortierellales</taxon>
        <taxon>Mortierellaceae</taxon>
        <taxon>Modicella</taxon>
    </lineage>
</organism>
<feature type="region of interest" description="Disordered" evidence="1">
    <location>
        <begin position="76"/>
        <end position="109"/>
    </location>
</feature>
<feature type="region of interest" description="Disordered" evidence="1">
    <location>
        <begin position="175"/>
        <end position="218"/>
    </location>
</feature>
<reference evidence="3" key="1">
    <citation type="journal article" date="2020" name="Fungal Divers.">
        <title>Resolving the Mortierellaceae phylogeny through synthesis of multi-gene phylogenetics and phylogenomics.</title>
        <authorList>
            <person name="Vandepol N."/>
            <person name="Liber J."/>
            <person name="Desiro A."/>
            <person name="Na H."/>
            <person name="Kennedy M."/>
            <person name="Barry K."/>
            <person name="Grigoriev I.V."/>
            <person name="Miller A.N."/>
            <person name="O'Donnell K."/>
            <person name="Stajich J.E."/>
            <person name="Bonito G."/>
        </authorList>
    </citation>
    <scope>NUCLEOTIDE SEQUENCE</scope>
    <source>
        <strain evidence="3">MES-2147</strain>
    </source>
</reference>
<dbReference type="PROSITE" id="PS51257">
    <property type="entry name" value="PROKAR_LIPOPROTEIN"/>
    <property type="match status" value="1"/>
</dbReference>
<keyword evidence="4" id="KW-1185">Reference proteome</keyword>
<dbReference type="Proteomes" id="UP000749646">
    <property type="component" value="Unassembled WGS sequence"/>
</dbReference>
<feature type="compositionally biased region" description="Polar residues" evidence="1">
    <location>
        <begin position="195"/>
        <end position="204"/>
    </location>
</feature>
<sequence>MPFSTRHSRVAALLFSLTIACCLLLSSCSAKPVPKRNARQHQQRTIAQQVHHVQIADESVHNTLILLQKQKHQKLRLQRQQDLKHEQKKKRHQSQKRQFEAAEPGHATKMTLSKATTTTTNVTDKESSHAIISSNTVSKIKSTSSTTTKAQREKLISAYESIVFSESQIPVFLSQDHQRQQRFRKGKNKHKRQNRTTASSSSASHMLAPGDTDNPSSVHDMVYPKINKVIMIKLALAADSGTRKLVENSSNTKKVTQQEQQRHESGIAPGVFVYAEEATV</sequence>
<comment type="caution">
    <text evidence="3">The sequence shown here is derived from an EMBL/GenBank/DDBJ whole genome shotgun (WGS) entry which is preliminary data.</text>
</comment>
<evidence type="ECO:0000256" key="2">
    <source>
        <dbReference type="SAM" id="SignalP"/>
    </source>
</evidence>
<feature type="compositionally biased region" description="Basic residues" evidence="1">
    <location>
        <begin position="180"/>
        <end position="194"/>
    </location>
</feature>
<feature type="compositionally biased region" description="Basic residues" evidence="1">
    <location>
        <begin position="86"/>
        <end position="95"/>
    </location>
</feature>
<feature type="region of interest" description="Disordered" evidence="1">
    <location>
        <begin position="248"/>
        <end position="268"/>
    </location>
</feature>
<evidence type="ECO:0000313" key="3">
    <source>
        <dbReference type="EMBL" id="KAF9953863.1"/>
    </source>
</evidence>
<keyword evidence="2" id="KW-0732">Signal</keyword>
<proteinExistence type="predicted"/>
<accession>A0A9P6J0H1</accession>
<evidence type="ECO:0000256" key="1">
    <source>
        <dbReference type="SAM" id="MobiDB-lite"/>
    </source>
</evidence>
<dbReference type="AlphaFoldDB" id="A0A9P6J0H1"/>
<feature type="signal peptide" evidence="2">
    <location>
        <begin position="1"/>
        <end position="30"/>
    </location>
</feature>
<dbReference type="EMBL" id="JAAAHW010006873">
    <property type="protein sequence ID" value="KAF9953863.1"/>
    <property type="molecule type" value="Genomic_DNA"/>
</dbReference>